<keyword evidence="2" id="KW-0963">Cytoplasm</keyword>
<dbReference type="NCBIfam" id="TIGR00103">
    <property type="entry name" value="DNA_YbaB_EbfC"/>
    <property type="match status" value="1"/>
</dbReference>
<evidence type="ECO:0000256" key="1">
    <source>
        <dbReference type="ARBA" id="ARBA00023125"/>
    </source>
</evidence>
<organism evidence="4 5">
    <name type="scientific">Crocosphaera chwakensis CCY0110</name>
    <dbReference type="NCBI Taxonomy" id="391612"/>
    <lineage>
        <taxon>Bacteria</taxon>
        <taxon>Bacillati</taxon>
        <taxon>Cyanobacteriota</taxon>
        <taxon>Cyanophyceae</taxon>
        <taxon>Oscillatoriophycideae</taxon>
        <taxon>Chroococcales</taxon>
        <taxon>Aphanothecaceae</taxon>
        <taxon>Crocosphaera</taxon>
        <taxon>Crocosphaera chwakensis</taxon>
    </lineage>
</organism>
<dbReference type="GO" id="GO:0043590">
    <property type="term" value="C:bacterial nucleoid"/>
    <property type="evidence" value="ECO:0007669"/>
    <property type="project" value="UniProtKB-UniRule"/>
</dbReference>
<evidence type="ECO:0000313" key="4">
    <source>
        <dbReference type="EMBL" id="EAZ90484.1"/>
    </source>
</evidence>
<dbReference type="Pfam" id="PF02575">
    <property type="entry name" value="YbaB_DNA_bd"/>
    <property type="match status" value="1"/>
</dbReference>
<dbReference type="RefSeq" id="WP_008276416.1">
    <property type="nucleotide sequence ID" value="NZ_AAXW01000024.1"/>
</dbReference>
<dbReference type="AlphaFoldDB" id="A3ISR4"/>
<feature type="coiled-coil region" evidence="3">
    <location>
        <begin position="16"/>
        <end position="46"/>
    </location>
</feature>
<dbReference type="GO" id="GO:0003677">
    <property type="term" value="F:DNA binding"/>
    <property type="evidence" value="ECO:0007669"/>
    <property type="project" value="UniProtKB-UniRule"/>
</dbReference>
<keyword evidence="3" id="KW-0175">Coiled coil</keyword>
<dbReference type="InterPro" id="IPR004401">
    <property type="entry name" value="YbaB/EbfC"/>
</dbReference>
<dbReference type="SUPFAM" id="SSF82607">
    <property type="entry name" value="YbaB-like"/>
    <property type="match status" value="1"/>
</dbReference>
<comment type="similarity">
    <text evidence="2">Belongs to the YbaB/EbfC family.</text>
</comment>
<dbReference type="eggNOG" id="COG0718">
    <property type="taxonomic scope" value="Bacteria"/>
</dbReference>
<gene>
    <name evidence="4" type="ORF">CY0110_26692</name>
</gene>
<keyword evidence="1 2" id="KW-0238">DNA-binding</keyword>
<accession>A3ISR4</accession>
<proteinExistence type="inferred from homology"/>
<dbReference type="Proteomes" id="UP000003781">
    <property type="component" value="Unassembled WGS sequence"/>
</dbReference>
<dbReference type="HAMAP" id="MF_00274">
    <property type="entry name" value="DNA_YbaB_EbfC"/>
    <property type="match status" value="1"/>
</dbReference>
<evidence type="ECO:0000256" key="3">
    <source>
        <dbReference type="SAM" id="Coils"/>
    </source>
</evidence>
<sequence length="117" mass="12674">MTQDKGKGFGFGLGKIKELQEAFQKAQQVQAGAQQLQQELEEMNIEGYSDEAKAVTVIMSGNQEPRQVTISPDAMGNSPEALSDLVTAAMKDAYAKSTETMREKMETLTSGLNLPGM</sequence>
<dbReference type="PANTHER" id="PTHR33449">
    <property type="entry name" value="NUCLEOID-ASSOCIATED PROTEIN YBAB"/>
    <property type="match status" value="1"/>
</dbReference>
<comment type="function">
    <text evidence="2">Binds to DNA and alters its conformation. May be involved in regulation of gene expression, nucleoid organization and DNA protection.</text>
</comment>
<evidence type="ECO:0000313" key="5">
    <source>
        <dbReference type="Proteomes" id="UP000003781"/>
    </source>
</evidence>
<dbReference type="GO" id="GO:0005829">
    <property type="term" value="C:cytosol"/>
    <property type="evidence" value="ECO:0007669"/>
    <property type="project" value="TreeGrafter"/>
</dbReference>
<comment type="caution">
    <text evidence="4">The sequence shown here is derived from an EMBL/GenBank/DDBJ whole genome shotgun (WGS) entry which is preliminary data.</text>
</comment>
<keyword evidence="5" id="KW-1185">Reference proteome</keyword>
<dbReference type="OrthoDB" id="487780at2"/>
<dbReference type="Gene3D" id="3.30.1310.10">
    <property type="entry name" value="Nucleoid-associated protein YbaB-like domain"/>
    <property type="match status" value="1"/>
</dbReference>
<dbReference type="PIRSF" id="PIRSF004555">
    <property type="entry name" value="UCP004555"/>
    <property type="match status" value="1"/>
</dbReference>
<evidence type="ECO:0000256" key="2">
    <source>
        <dbReference type="HAMAP-Rule" id="MF_00274"/>
    </source>
</evidence>
<dbReference type="PANTHER" id="PTHR33449:SF1">
    <property type="entry name" value="NUCLEOID-ASSOCIATED PROTEIN YBAB"/>
    <property type="match status" value="1"/>
</dbReference>
<comment type="subunit">
    <text evidence="2">Homodimer.</text>
</comment>
<dbReference type="InterPro" id="IPR036894">
    <property type="entry name" value="YbaB-like_sf"/>
</dbReference>
<reference evidence="4 5" key="1">
    <citation type="submission" date="2007-03" db="EMBL/GenBank/DDBJ databases">
        <authorList>
            <person name="Stal L."/>
            <person name="Ferriera S."/>
            <person name="Johnson J."/>
            <person name="Kravitz S."/>
            <person name="Beeson K."/>
            <person name="Sutton G."/>
            <person name="Rogers Y.-H."/>
            <person name="Friedman R."/>
            <person name="Frazier M."/>
            <person name="Venter J.C."/>
        </authorList>
    </citation>
    <scope>NUCLEOTIDE SEQUENCE [LARGE SCALE GENOMIC DNA]</scope>
    <source>
        <strain evidence="4 5">CCY0110</strain>
    </source>
</reference>
<name>A3ISR4_9CHRO</name>
<dbReference type="EMBL" id="AAXW01000024">
    <property type="protein sequence ID" value="EAZ90484.1"/>
    <property type="molecule type" value="Genomic_DNA"/>
</dbReference>
<comment type="subcellular location">
    <subcellularLocation>
        <location evidence="2">Cytoplasm</location>
        <location evidence="2">Nucleoid</location>
    </subcellularLocation>
</comment>
<protein>
    <recommendedName>
        <fullName evidence="2">Nucleoid-associated protein CY0110_26692</fullName>
    </recommendedName>
</protein>